<dbReference type="InterPro" id="IPR023165">
    <property type="entry name" value="rRNA_Ade_diMease-like_C"/>
</dbReference>
<dbReference type="Gene3D" id="3.40.50.150">
    <property type="entry name" value="Vaccinia Virus protein VP39"/>
    <property type="match status" value="1"/>
</dbReference>
<dbReference type="GO" id="GO:0005829">
    <property type="term" value="C:cytosol"/>
    <property type="evidence" value="ECO:0007669"/>
    <property type="project" value="TreeGrafter"/>
</dbReference>
<dbReference type="CDD" id="cd02440">
    <property type="entry name" value="AdoMet_MTases"/>
    <property type="match status" value="1"/>
</dbReference>
<dbReference type="Proteomes" id="UP000557307">
    <property type="component" value="Unassembled WGS sequence"/>
</dbReference>
<dbReference type="PANTHER" id="PTHR11727:SF7">
    <property type="entry name" value="DIMETHYLADENOSINE TRANSFERASE-RELATED"/>
    <property type="match status" value="1"/>
</dbReference>
<dbReference type="SMART" id="SM00650">
    <property type="entry name" value="rADc"/>
    <property type="match status" value="1"/>
</dbReference>
<dbReference type="GO" id="GO:0000179">
    <property type="term" value="F:rRNA (adenine-N6,N6-)-dimethyltransferase activity"/>
    <property type="evidence" value="ECO:0007669"/>
    <property type="project" value="UniProtKB-UniRule"/>
</dbReference>
<evidence type="ECO:0000256" key="3">
    <source>
        <dbReference type="ARBA" id="ARBA00022691"/>
    </source>
</evidence>
<evidence type="ECO:0000259" key="6">
    <source>
        <dbReference type="SMART" id="SM00650"/>
    </source>
</evidence>
<feature type="binding site" evidence="5">
    <location>
        <position position="62"/>
    </location>
    <ligand>
        <name>S-adenosyl-L-methionine</name>
        <dbReference type="ChEBI" id="CHEBI:59789"/>
    </ligand>
</feature>
<dbReference type="GO" id="GO:0003723">
    <property type="term" value="F:RNA binding"/>
    <property type="evidence" value="ECO:0007669"/>
    <property type="project" value="UniProtKB-UniRule"/>
</dbReference>
<feature type="binding site" evidence="5">
    <location>
        <position position="14"/>
    </location>
    <ligand>
        <name>S-adenosyl-L-methionine</name>
        <dbReference type="ChEBI" id="CHEBI:59789"/>
    </ligand>
</feature>
<dbReference type="GO" id="GO:0052910">
    <property type="term" value="F:23S rRNA (adenine(2085)-N(6))-dimethyltransferase activity"/>
    <property type="evidence" value="ECO:0007669"/>
    <property type="project" value="UniProtKB-EC"/>
</dbReference>
<keyword evidence="2 5" id="KW-0808">Transferase</keyword>
<gene>
    <name evidence="7" type="ORF">HNQ92_003819</name>
</gene>
<dbReference type="Gene3D" id="1.10.8.100">
    <property type="entry name" value="Ribosomal RNA adenine dimethylase-like, domain 2"/>
    <property type="match status" value="1"/>
</dbReference>
<dbReference type="NCBIfam" id="NF000499">
    <property type="entry name" value="Erm23S_rRNA_broad"/>
    <property type="match status" value="1"/>
</dbReference>
<proteinExistence type="inferred from homology"/>
<evidence type="ECO:0000256" key="4">
    <source>
        <dbReference type="ARBA" id="ARBA00022884"/>
    </source>
</evidence>
<dbReference type="RefSeq" id="WP_184176040.1">
    <property type="nucleotide sequence ID" value="NZ_JACHGF010000006.1"/>
</dbReference>
<dbReference type="PROSITE" id="PS51689">
    <property type="entry name" value="SAM_RNA_A_N6_MT"/>
    <property type="match status" value="1"/>
</dbReference>
<keyword evidence="8" id="KW-1185">Reference proteome</keyword>
<evidence type="ECO:0000256" key="1">
    <source>
        <dbReference type="ARBA" id="ARBA00022603"/>
    </source>
</evidence>
<sequence length="271" mass="30900">MKRHKVPVRFTGQHFTIDPLLIRDAIRLADIKKEELVLDIGAGLGFLTVHLLKHSENVIAVENDPYLVAKLRSKFRDQSQHLTIVGADFRTYTIPPKSFKVVANIPYGITTDILKKLLFTHLETFAGGCLVMQLEPAQKLTRGNRFNPYTAFYHTFFELELIYEVPPISFLPPPTVKSALVRLKKKACADVSIDAKQKYLDFLGFMLQSPTAPARTVLKKLFQKRQIRALSQQYRLNPDGPIYDLSPSQLSGCFREMLRVVPPPFHPKEKL</sequence>
<dbReference type="InterPro" id="IPR001737">
    <property type="entry name" value="KsgA/Erm"/>
</dbReference>
<feature type="binding site" evidence="5">
    <location>
        <position position="41"/>
    </location>
    <ligand>
        <name>S-adenosyl-L-methionine</name>
        <dbReference type="ChEBI" id="CHEBI:59789"/>
    </ligand>
</feature>
<evidence type="ECO:0000313" key="8">
    <source>
        <dbReference type="Proteomes" id="UP000557307"/>
    </source>
</evidence>
<evidence type="ECO:0000256" key="2">
    <source>
        <dbReference type="ARBA" id="ARBA00022679"/>
    </source>
</evidence>
<reference evidence="7 8" key="1">
    <citation type="submission" date="2020-08" db="EMBL/GenBank/DDBJ databases">
        <title>Genomic Encyclopedia of Type Strains, Phase IV (KMG-IV): sequencing the most valuable type-strain genomes for metagenomic binning, comparative biology and taxonomic classification.</title>
        <authorList>
            <person name="Goeker M."/>
        </authorList>
    </citation>
    <scope>NUCLEOTIDE SEQUENCE [LARGE SCALE GENOMIC DNA]</scope>
    <source>
        <strain evidence="7 8">DSM 105074</strain>
    </source>
</reference>
<dbReference type="PANTHER" id="PTHR11727">
    <property type="entry name" value="DIMETHYLADENOSINE TRANSFERASE"/>
    <property type="match status" value="1"/>
</dbReference>
<feature type="domain" description="Ribosomal RNA adenine methylase transferase N-terminal" evidence="6">
    <location>
        <begin position="21"/>
        <end position="187"/>
    </location>
</feature>
<keyword evidence="1 5" id="KW-0489">Methyltransferase</keyword>
<keyword evidence="4 5" id="KW-0694">RNA-binding</keyword>
<evidence type="ECO:0000313" key="7">
    <source>
        <dbReference type="EMBL" id="MBB5285659.1"/>
    </source>
</evidence>
<dbReference type="EC" id="2.1.1.184" evidence="7"/>
<protein>
    <submittedName>
        <fullName evidence="7">23S rRNA (Adenine-N6)-dimethyltransferase</fullName>
        <ecNumber evidence="7">2.1.1.184</ecNumber>
    </submittedName>
</protein>
<dbReference type="EMBL" id="JACHGF010000006">
    <property type="protein sequence ID" value="MBB5285659.1"/>
    <property type="molecule type" value="Genomic_DNA"/>
</dbReference>
<organism evidence="7 8">
    <name type="scientific">Rhabdobacter roseus</name>
    <dbReference type="NCBI Taxonomy" id="1655419"/>
    <lineage>
        <taxon>Bacteria</taxon>
        <taxon>Pseudomonadati</taxon>
        <taxon>Bacteroidota</taxon>
        <taxon>Cytophagia</taxon>
        <taxon>Cytophagales</taxon>
        <taxon>Cytophagaceae</taxon>
        <taxon>Rhabdobacter</taxon>
    </lineage>
</organism>
<feature type="binding site" evidence="5">
    <location>
        <position position="104"/>
    </location>
    <ligand>
        <name>S-adenosyl-L-methionine</name>
        <dbReference type="ChEBI" id="CHEBI:59789"/>
    </ligand>
</feature>
<evidence type="ECO:0000256" key="5">
    <source>
        <dbReference type="PROSITE-ProRule" id="PRU01026"/>
    </source>
</evidence>
<name>A0A840U1B7_9BACT</name>
<feature type="binding site" evidence="5">
    <location>
        <position position="88"/>
    </location>
    <ligand>
        <name>S-adenosyl-L-methionine</name>
        <dbReference type="ChEBI" id="CHEBI:59789"/>
    </ligand>
</feature>
<keyword evidence="3 5" id="KW-0949">S-adenosyl-L-methionine</keyword>
<accession>A0A840U1B7</accession>
<dbReference type="InterPro" id="IPR020596">
    <property type="entry name" value="rRNA_Ade_Mease_Trfase_CS"/>
</dbReference>
<dbReference type="SUPFAM" id="SSF53335">
    <property type="entry name" value="S-adenosyl-L-methionine-dependent methyltransferases"/>
    <property type="match status" value="1"/>
</dbReference>
<dbReference type="Pfam" id="PF00398">
    <property type="entry name" value="RrnaAD"/>
    <property type="match status" value="1"/>
</dbReference>
<comment type="caution">
    <text evidence="7">The sequence shown here is derived from an EMBL/GenBank/DDBJ whole genome shotgun (WGS) entry which is preliminary data.</text>
</comment>
<feature type="binding site" evidence="5">
    <location>
        <position position="16"/>
    </location>
    <ligand>
        <name>S-adenosyl-L-methionine</name>
        <dbReference type="ChEBI" id="CHEBI:59789"/>
    </ligand>
</feature>
<comment type="similarity">
    <text evidence="5">Belongs to the class I-like SAM-binding methyltransferase superfamily. rRNA adenine N(6)-methyltransferase family.</text>
</comment>
<dbReference type="InterPro" id="IPR029063">
    <property type="entry name" value="SAM-dependent_MTases_sf"/>
</dbReference>
<dbReference type="InterPro" id="IPR020598">
    <property type="entry name" value="rRNA_Ade_methylase_Trfase_N"/>
</dbReference>
<dbReference type="PROSITE" id="PS01131">
    <property type="entry name" value="RRNA_A_DIMETH"/>
    <property type="match status" value="1"/>
</dbReference>
<dbReference type="AlphaFoldDB" id="A0A840U1B7"/>